<feature type="non-terminal residue" evidence="2">
    <location>
        <position position="1"/>
    </location>
</feature>
<protein>
    <recommendedName>
        <fullName evidence="1">Mannosylglycerate hydrolase MGH1-like glycoside hydrolase domain-containing protein</fullName>
    </recommendedName>
</protein>
<proteinExistence type="predicted"/>
<sequence>VFYKKRGSIDDPFFYSRLAGDNLHTGGVVDQLSLVRETVGYIPWYFSMLPRDDSQYDIAWKQFGDEMGFRQPFGMSTTEYRHDFFNEMSYGWNGRGWPFQNSVVYKAYAKYLRDYKATRSTISEEDRQLLYDHVTQYVELHGRRRSIGEWYLPRTGGYRMPGGGDVVQSLPAMGKGFGDVQDYFHSTFPDVLIEDLIGFQGSHGDSFEIHPLLPKTKWKFFYLGDLRYHGHDVDILWKEDWSSTTPGMQSKLFVWVDGERVAQSNDLNSPLQVSLH</sequence>
<accession>X1GJ84</accession>
<dbReference type="Pfam" id="PF22422">
    <property type="entry name" value="MGH1-like_GH"/>
    <property type="match status" value="1"/>
</dbReference>
<evidence type="ECO:0000313" key="2">
    <source>
        <dbReference type="EMBL" id="GAH44910.1"/>
    </source>
</evidence>
<gene>
    <name evidence="2" type="ORF">S03H2_19329</name>
</gene>
<reference evidence="2" key="1">
    <citation type="journal article" date="2014" name="Front. Microbiol.">
        <title>High frequency of phylogenetically diverse reductive dehalogenase-homologous genes in deep subseafloor sedimentary metagenomes.</title>
        <authorList>
            <person name="Kawai M."/>
            <person name="Futagami T."/>
            <person name="Toyoda A."/>
            <person name="Takaki Y."/>
            <person name="Nishi S."/>
            <person name="Hori S."/>
            <person name="Arai W."/>
            <person name="Tsubouchi T."/>
            <person name="Morono Y."/>
            <person name="Uchiyama I."/>
            <person name="Ito T."/>
            <person name="Fujiyama A."/>
            <person name="Inagaki F."/>
            <person name="Takami H."/>
        </authorList>
    </citation>
    <scope>NUCLEOTIDE SEQUENCE</scope>
    <source>
        <strain evidence="2">Expedition CK06-06</strain>
    </source>
</reference>
<dbReference type="GO" id="GO:0005975">
    <property type="term" value="P:carbohydrate metabolic process"/>
    <property type="evidence" value="ECO:0007669"/>
    <property type="project" value="InterPro"/>
</dbReference>
<dbReference type="EMBL" id="BARU01010087">
    <property type="protein sequence ID" value="GAH44910.1"/>
    <property type="molecule type" value="Genomic_DNA"/>
</dbReference>
<dbReference type="InterPro" id="IPR008928">
    <property type="entry name" value="6-hairpin_glycosidase_sf"/>
</dbReference>
<name>X1GJ84_9ZZZZ</name>
<dbReference type="InterPro" id="IPR012341">
    <property type="entry name" value="6hp_glycosidase-like_sf"/>
</dbReference>
<comment type="caution">
    <text evidence="2">The sequence shown here is derived from an EMBL/GenBank/DDBJ whole genome shotgun (WGS) entry which is preliminary data.</text>
</comment>
<evidence type="ECO:0000259" key="1">
    <source>
        <dbReference type="Pfam" id="PF22422"/>
    </source>
</evidence>
<feature type="domain" description="Mannosylglycerate hydrolase MGH1-like glycoside hydrolase" evidence="1">
    <location>
        <begin position="21"/>
        <end position="174"/>
    </location>
</feature>
<dbReference type="Gene3D" id="1.50.10.10">
    <property type="match status" value="1"/>
</dbReference>
<organism evidence="2">
    <name type="scientific">marine sediment metagenome</name>
    <dbReference type="NCBI Taxonomy" id="412755"/>
    <lineage>
        <taxon>unclassified sequences</taxon>
        <taxon>metagenomes</taxon>
        <taxon>ecological metagenomes</taxon>
    </lineage>
</organism>
<dbReference type="AlphaFoldDB" id="X1GJ84"/>
<dbReference type="InterPro" id="IPR054491">
    <property type="entry name" value="MGH1-like_GH"/>
</dbReference>
<dbReference type="SUPFAM" id="SSF48208">
    <property type="entry name" value="Six-hairpin glycosidases"/>
    <property type="match status" value="1"/>
</dbReference>